<accession>A0A318SV17</accession>
<dbReference type="Gene3D" id="3.30.70.100">
    <property type="match status" value="1"/>
</dbReference>
<dbReference type="AlphaFoldDB" id="A0A318SV17"/>
<proteinExistence type="inferred from homology"/>
<gene>
    <name evidence="12" type="ORF">DFP88_10365</name>
</gene>
<dbReference type="OrthoDB" id="9814206at2"/>
<evidence type="ECO:0000313" key="12">
    <source>
        <dbReference type="EMBL" id="PYE83707.1"/>
    </source>
</evidence>
<keyword evidence="7" id="KW-0406">Ion transport</keyword>
<evidence type="ECO:0000259" key="10">
    <source>
        <dbReference type="Pfam" id="PF21082"/>
    </source>
</evidence>
<sequence length="305" mass="32992">MDQILNTQIANGTTIGDLLTLQFLASILGNVLTAILILVVGFILAGWVKRRIQGISDRDARLDKTLFTFLGGIVWYVIIGLALLIVLNTFGVQTTSIVAMVGAAGLAVGLALQGTLSNVAAGVMIILFRPFKMGDFVVVDGQMGTVKNITLNFTELASLQNIQIIVPNSNVWGNVMTSYSAYPDRRVQWEFGVAYGSDLQLARDTILNTIMADPRARAQPEPFIQVTALNDFSVDFMVRVWCANDDAWGFQTDCTRAVKEALDKAGIEIPFPTRTLFAQPVGDAAPQPLSASHPLGAAERRSSDS</sequence>
<dbReference type="InterPro" id="IPR011014">
    <property type="entry name" value="MscS_channel_TM-2"/>
</dbReference>
<dbReference type="InterPro" id="IPR023408">
    <property type="entry name" value="MscS_beta-dom_sf"/>
</dbReference>
<dbReference type="PANTHER" id="PTHR30221:SF1">
    <property type="entry name" value="SMALL-CONDUCTANCE MECHANOSENSITIVE CHANNEL"/>
    <property type="match status" value="1"/>
</dbReference>
<dbReference type="Pfam" id="PF00924">
    <property type="entry name" value="MS_channel_2nd"/>
    <property type="match status" value="1"/>
</dbReference>
<dbReference type="Gene3D" id="1.10.287.1260">
    <property type="match status" value="1"/>
</dbReference>
<keyword evidence="4 7" id="KW-0812">Transmembrane</keyword>
<evidence type="ECO:0000259" key="9">
    <source>
        <dbReference type="Pfam" id="PF00924"/>
    </source>
</evidence>
<dbReference type="InterPro" id="IPR006685">
    <property type="entry name" value="MscS_channel_2nd"/>
</dbReference>
<comment type="function">
    <text evidence="7">Mechanosensitive channel that participates in the regulation of osmotic pressure changes within the cell, opening in response to stretch forces in the membrane lipid bilayer, without the need for other proteins. Contributes to normal resistance to hypoosmotic shock. Forms an ion channel of 1.0 nanosiemens conductance with a slight preference for anions.</text>
</comment>
<evidence type="ECO:0000256" key="7">
    <source>
        <dbReference type="RuleBase" id="RU369025"/>
    </source>
</evidence>
<dbReference type="GO" id="GO:0008381">
    <property type="term" value="F:mechanosensitive monoatomic ion channel activity"/>
    <property type="evidence" value="ECO:0007669"/>
    <property type="project" value="InterPro"/>
</dbReference>
<evidence type="ECO:0000256" key="1">
    <source>
        <dbReference type="ARBA" id="ARBA00004651"/>
    </source>
</evidence>
<dbReference type="PANTHER" id="PTHR30221">
    <property type="entry name" value="SMALL-CONDUCTANCE MECHANOSENSITIVE CHANNEL"/>
    <property type="match status" value="1"/>
</dbReference>
<protein>
    <recommendedName>
        <fullName evidence="7">Small-conductance mechanosensitive channel</fullName>
    </recommendedName>
</protein>
<evidence type="ECO:0000313" key="13">
    <source>
        <dbReference type="Proteomes" id="UP000248311"/>
    </source>
</evidence>
<dbReference type="Pfam" id="PF21082">
    <property type="entry name" value="MS_channel_3rd"/>
    <property type="match status" value="1"/>
</dbReference>
<dbReference type="InterPro" id="IPR010920">
    <property type="entry name" value="LSM_dom_sf"/>
</dbReference>
<keyword evidence="3" id="KW-1003">Cell membrane</keyword>
<evidence type="ECO:0000256" key="3">
    <source>
        <dbReference type="ARBA" id="ARBA00022475"/>
    </source>
</evidence>
<evidence type="ECO:0000256" key="4">
    <source>
        <dbReference type="ARBA" id="ARBA00022692"/>
    </source>
</evidence>
<dbReference type="InterPro" id="IPR049142">
    <property type="entry name" value="MS_channel_1st"/>
</dbReference>
<dbReference type="Proteomes" id="UP000248311">
    <property type="component" value="Unassembled WGS sequence"/>
</dbReference>
<reference evidence="12 13" key="1">
    <citation type="submission" date="2018-06" db="EMBL/GenBank/DDBJ databases">
        <title>Genomic Encyclopedia of Type Strains, Phase III (KMG-III): the genomes of soil and plant-associated and newly described type strains.</title>
        <authorList>
            <person name="Whitman W."/>
        </authorList>
    </citation>
    <scope>NUCLEOTIDE SEQUENCE [LARGE SCALE GENOMIC DNA]</scope>
    <source>
        <strain evidence="12 13">CECT 9025</strain>
    </source>
</reference>
<evidence type="ECO:0000256" key="8">
    <source>
        <dbReference type="SAM" id="MobiDB-lite"/>
    </source>
</evidence>
<evidence type="ECO:0000256" key="2">
    <source>
        <dbReference type="ARBA" id="ARBA00008017"/>
    </source>
</evidence>
<dbReference type="SUPFAM" id="SSF50182">
    <property type="entry name" value="Sm-like ribonucleoproteins"/>
    <property type="match status" value="1"/>
</dbReference>
<feature type="region of interest" description="Disordered" evidence="8">
    <location>
        <begin position="282"/>
        <end position="305"/>
    </location>
</feature>
<keyword evidence="5 7" id="KW-1133">Transmembrane helix</keyword>
<keyword evidence="7" id="KW-0407">Ion channel</keyword>
<comment type="similarity">
    <text evidence="2 7">Belongs to the MscS (TC 1.A.23) family.</text>
</comment>
<dbReference type="InterPro" id="IPR045275">
    <property type="entry name" value="MscS_archaea/bacteria_type"/>
</dbReference>
<comment type="subcellular location">
    <subcellularLocation>
        <location evidence="7">Cell inner membrane</location>
        <topology evidence="7">Multi-pass membrane protein</topology>
    </subcellularLocation>
    <subcellularLocation>
        <location evidence="1">Cell membrane</location>
        <topology evidence="1">Multi-pass membrane protein</topology>
    </subcellularLocation>
</comment>
<dbReference type="Pfam" id="PF21088">
    <property type="entry name" value="MS_channel_1st"/>
    <property type="match status" value="1"/>
</dbReference>
<keyword evidence="7" id="KW-0997">Cell inner membrane</keyword>
<dbReference type="RefSeq" id="WP_110814279.1">
    <property type="nucleotide sequence ID" value="NZ_QJTE01000003.1"/>
</dbReference>
<feature type="domain" description="Mechanosensitive ion channel transmembrane helices 2/3" evidence="11">
    <location>
        <begin position="73"/>
        <end position="113"/>
    </location>
</feature>
<keyword evidence="7" id="KW-0813">Transport</keyword>
<comment type="caution">
    <text evidence="12">The sequence shown here is derived from an EMBL/GenBank/DDBJ whole genome shotgun (WGS) entry which is preliminary data.</text>
</comment>
<keyword evidence="6 7" id="KW-0472">Membrane</keyword>
<feature type="transmembrane region" description="Helical" evidence="7">
    <location>
        <begin position="66"/>
        <end position="91"/>
    </location>
</feature>
<dbReference type="GO" id="GO:0005886">
    <property type="term" value="C:plasma membrane"/>
    <property type="evidence" value="ECO:0007669"/>
    <property type="project" value="UniProtKB-SubCell"/>
</dbReference>
<comment type="subunit">
    <text evidence="7">Homoheptamer.</text>
</comment>
<feature type="domain" description="Mechanosensitive ion channel MscS" evidence="9">
    <location>
        <begin position="115"/>
        <end position="177"/>
    </location>
</feature>
<comment type="caution">
    <text evidence="7">Lacks conserved residue(s) required for the propagation of feature annotation.</text>
</comment>
<name>A0A318SV17_9RHOB</name>
<evidence type="ECO:0000259" key="11">
    <source>
        <dbReference type="Pfam" id="PF21088"/>
    </source>
</evidence>
<dbReference type="Gene3D" id="2.30.30.60">
    <property type="match status" value="1"/>
</dbReference>
<organism evidence="12 13">
    <name type="scientific">Pseudoroseicyclus aestuarii</name>
    <dbReference type="NCBI Taxonomy" id="1795041"/>
    <lineage>
        <taxon>Bacteria</taxon>
        <taxon>Pseudomonadati</taxon>
        <taxon>Pseudomonadota</taxon>
        <taxon>Alphaproteobacteria</taxon>
        <taxon>Rhodobacterales</taxon>
        <taxon>Paracoccaceae</taxon>
        <taxon>Pseudoroseicyclus</taxon>
    </lineage>
</organism>
<evidence type="ECO:0000256" key="6">
    <source>
        <dbReference type="ARBA" id="ARBA00023136"/>
    </source>
</evidence>
<feature type="transmembrane region" description="Helical" evidence="7">
    <location>
        <begin position="23"/>
        <end position="45"/>
    </location>
</feature>
<keyword evidence="13" id="KW-1185">Reference proteome</keyword>
<feature type="transmembrane region" description="Helical" evidence="7">
    <location>
        <begin position="97"/>
        <end position="128"/>
    </location>
</feature>
<dbReference type="SUPFAM" id="SSF82861">
    <property type="entry name" value="Mechanosensitive channel protein MscS (YggB), transmembrane region"/>
    <property type="match status" value="1"/>
</dbReference>
<evidence type="ECO:0000256" key="5">
    <source>
        <dbReference type="ARBA" id="ARBA00022989"/>
    </source>
</evidence>
<feature type="domain" description="Mechanosensitive ion channel MscS C-terminal" evidence="10">
    <location>
        <begin position="188"/>
        <end position="269"/>
    </location>
</feature>
<dbReference type="InterPro" id="IPR049278">
    <property type="entry name" value="MS_channel_C"/>
</dbReference>
<dbReference type="EMBL" id="QJTE01000003">
    <property type="protein sequence ID" value="PYE83707.1"/>
    <property type="molecule type" value="Genomic_DNA"/>
</dbReference>
<dbReference type="SUPFAM" id="SSF82689">
    <property type="entry name" value="Mechanosensitive channel protein MscS (YggB), C-terminal domain"/>
    <property type="match status" value="1"/>
</dbReference>
<dbReference type="InterPro" id="IPR011066">
    <property type="entry name" value="MscS_channel_C_sf"/>
</dbReference>